<dbReference type="SUPFAM" id="SSF46689">
    <property type="entry name" value="Homeodomain-like"/>
    <property type="match status" value="1"/>
</dbReference>
<dbReference type="SUPFAM" id="SSF48498">
    <property type="entry name" value="Tetracyclin repressor-like, C-terminal domain"/>
    <property type="match status" value="1"/>
</dbReference>
<comment type="caution">
    <text evidence="7">The sequence shown here is derived from an EMBL/GenBank/DDBJ whole genome shotgun (WGS) entry which is preliminary data.</text>
</comment>
<dbReference type="AlphaFoldDB" id="A0A3L7AQD6"/>
<dbReference type="PROSITE" id="PS50977">
    <property type="entry name" value="HTH_TETR_2"/>
    <property type="match status" value="1"/>
</dbReference>
<gene>
    <name evidence="7" type="ORF">D9V34_11085</name>
</gene>
<keyword evidence="2 4" id="KW-0238">DNA-binding</keyword>
<evidence type="ECO:0000256" key="2">
    <source>
        <dbReference type="ARBA" id="ARBA00023125"/>
    </source>
</evidence>
<feature type="DNA-binding region" description="H-T-H motif" evidence="4">
    <location>
        <begin position="61"/>
        <end position="80"/>
    </location>
</feature>
<dbReference type="OrthoDB" id="71867at2"/>
<feature type="region of interest" description="Disordered" evidence="5">
    <location>
        <begin position="1"/>
        <end position="37"/>
    </location>
</feature>
<dbReference type="InterPro" id="IPR009057">
    <property type="entry name" value="Homeodomain-like_sf"/>
</dbReference>
<evidence type="ECO:0000256" key="3">
    <source>
        <dbReference type="ARBA" id="ARBA00023163"/>
    </source>
</evidence>
<dbReference type="Gene3D" id="1.10.357.10">
    <property type="entry name" value="Tetracycline Repressor, domain 2"/>
    <property type="match status" value="1"/>
</dbReference>
<dbReference type="Pfam" id="PF00440">
    <property type="entry name" value="TetR_N"/>
    <property type="match status" value="1"/>
</dbReference>
<dbReference type="EMBL" id="RCUY01000009">
    <property type="protein sequence ID" value="RLP82324.1"/>
    <property type="molecule type" value="Genomic_DNA"/>
</dbReference>
<evidence type="ECO:0000313" key="8">
    <source>
        <dbReference type="Proteomes" id="UP000269438"/>
    </source>
</evidence>
<organism evidence="7 8">
    <name type="scientific">Mycetocola lacteus</name>
    <dbReference type="NCBI Taxonomy" id="76637"/>
    <lineage>
        <taxon>Bacteria</taxon>
        <taxon>Bacillati</taxon>
        <taxon>Actinomycetota</taxon>
        <taxon>Actinomycetes</taxon>
        <taxon>Micrococcales</taxon>
        <taxon>Microbacteriaceae</taxon>
        <taxon>Mycetocola</taxon>
    </lineage>
</organism>
<dbReference type="GO" id="GO:0003700">
    <property type="term" value="F:DNA-binding transcription factor activity"/>
    <property type="evidence" value="ECO:0007669"/>
    <property type="project" value="TreeGrafter"/>
</dbReference>
<feature type="domain" description="HTH tetR-type" evidence="6">
    <location>
        <begin position="38"/>
        <end position="98"/>
    </location>
</feature>
<name>A0A3L7AQD6_9MICO</name>
<keyword evidence="1" id="KW-0805">Transcription regulation</keyword>
<dbReference type="PANTHER" id="PTHR30055:SF239">
    <property type="entry name" value="TRANSCRIPTIONAL REGULATORY PROTEIN"/>
    <property type="match status" value="1"/>
</dbReference>
<feature type="compositionally biased region" description="Low complexity" evidence="5">
    <location>
        <begin position="14"/>
        <end position="30"/>
    </location>
</feature>
<dbReference type="InterPro" id="IPR001647">
    <property type="entry name" value="HTH_TetR"/>
</dbReference>
<dbReference type="Gene3D" id="1.10.10.60">
    <property type="entry name" value="Homeodomain-like"/>
    <property type="match status" value="1"/>
</dbReference>
<dbReference type="Pfam" id="PF13305">
    <property type="entry name" value="TetR_C_33"/>
    <property type="match status" value="1"/>
</dbReference>
<dbReference type="InterPro" id="IPR025996">
    <property type="entry name" value="MT1864/Rv1816-like_C"/>
</dbReference>
<dbReference type="PANTHER" id="PTHR30055">
    <property type="entry name" value="HTH-TYPE TRANSCRIPTIONAL REGULATOR RUTR"/>
    <property type="match status" value="1"/>
</dbReference>
<dbReference type="GO" id="GO:0000976">
    <property type="term" value="F:transcription cis-regulatory region binding"/>
    <property type="evidence" value="ECO:0007669"/>
    <property type="project" value="TreeGrafter"/>
</dbReference>
<evidence type="ECO:0000256" key="1">
    <source>
        <dbReference type="ARBA" id="ARBA00023015"/>
    </source>
</evidence>
<keyword evidence="8" id="KW-1185">Reference proteome</keyword>
<keyword evidence="3" id="KW-0804">Transcription</keyword>
<dbReference type="InterPro" id="IPR036271">
    <property type="entry name" value="Tet_transcr_reg_TetR-rel_C_sf"/>
</dbReference>
<evidence type="ECO:0000256" key="4">
    <source>
        <dbReference type="PROSITE-ProRule" id="PRU00335"/>
    </source>
</evidence>
<proteinExistence type="predicted"/>
<accession>A0A3L7AQD6</accession>
<sequence>MAAHSWSPRQGTIRSPSVRRSSLRRSSSLPGHSVARAGLTPDRVREAAIKLVRAEGFDALSLGALARELGVRVPSLYNHVDNLDTLRAAVSASAILSLDEALRDAPSLETIAHAYLAFARTEPGLYRASLRAPNPENTHHEAAALRVLERIEEALAEFSLGPDERIDAIRGLRALLHGFVELTLAGAFEMPRSIETSLDSVLATFRRGLEAPTPGSRT</sequence>
<dbReference type="InterPro" id="IPR050109">
    <property type="entry name" value="HTH-type_TetR-like_transc_reg"/>
</dbReference>
<dbReference type="Proteomes" id="UP000269438">
    <property type="component" value="Unassembled WGS sequence"/>
</dbReference>
<reference evidence="7 8" key="1">
    <citation type="submission" date="2018-10" db="EMBL/GenBank/DDBJ databases">
        <authorList>
            <person name="Li J."/>
        </authorList>
    </citation>
    <scope>NUCLEOTIDE SEQUENCE [LARGE SCALE GENOMIC DNA]</scope>
    <source>
        <strain evidence="7 8">JCM 11654</strain>
    </source>
</reference>
<protein>
    <submittedName>
        <fullName evidence="7">TetR/AcrR family transcriptional regulator</fullName>
    </submittedName>
</protein>
<evidence type="ECO:0000256" key="5">
    <source>
        <dbReference type="SAM" id="MobiDB-lite"/>
    </source>
</evidence>
<evidence type="ECO:0000259" key="6">
    <source>
        <dbReference type="PROSITE" id="PS50977"/>
    </source>
</evidence>
<evidence type="ECO:0000313" key="7">
    <source>
        <dbReference type="EMBL" id="RLP82324.1"/>
    </source>
</evidence>